<protein>
    <submittedName>
        <fullName evidence="1">Uncharacterized protein</fullName>
    </submittedName>
</protein>
<dbReference type="AlphaFoldDB" id="A0A939JDE4"/>
<reference evidence="1" key="1">
    <citation type="submission" date="2021-03" db="EMBL/GenBank/DDBJ databases">
        <authorList>
            <person name="Kim M.K."/>
        </authorList>
    </citation>
    <scope>NUCLEOTIDE SEQUENCE</scope>
    <source>
        <strain evidence="1">BT186</strain>
    </source>
</reference>
<evidence type="ECO:0000313" key="1">
    <source>
        <dbReference type="EMBL" id="MBO0361166.1"/>
    </source>
</evidence>
<name>A0A939JDE4_9BACT</name>
<proteinExistence type="predicted"/>
<dbReference type="EMBL" id="JAFLQZ010000038">
    <property type="protein sequence ID" value="MBO0361166.1"/>
    <property type="molecule type" value="Genomic_DNA"/>
</dbReference>
<keyword evidence="2" id="KW-1185">Reference proteome</keyword>
<gene>
    <name evidence="1" type="ORF">J0X19_24625</name>
</gene>
<dbReference type="Proteomes" id="UP000664144">
    <property type="component" value="Unassembled WGS sequence"/>
</dbReference>
<accession>A0A939JDE4</accession>
<sequence length="67" mass="7213">MIQIYNDGKGKADSFEATLLDPEALGIQPAYGVGASPQLAVDNLKQAIHQRIGLLQAIDYSEISLLE</sequence>
<comment type="caution">
    <text evidence="1">The sequence shown here is derived from an EMBL/GenBank/DDBJ whole genome shotgun (WGS) entry which is preliminary data.</text>
</comment>
<evidence type="ECO:0000313" key="2">
    <source>
        <dbReference type="Proteomes" id="UP000664144"/>
    </source>
</evidence>
<dbReference type="RefSeq" id="WP_206987066.1">
    <property type="nucleotide sequence ID" value="NZ_JAFLQZ010000038.1"/>
</dbReference>
<organism evidence="1 2">
    <name type="scientific">Hymenobacter telluris</name>
    <dbReference type="NCBI Taxonomy" id="2816474"/>
    <lineage>
        <taxon>Bacteria</taxon>
        <taxon>Pseudomonadati</taxon>
        <taxon>Bacteroidota</taxon>
        <taxon>Cytophagia</taxon>
        <taxon>Cytophagales</taxon>
        <taxon>Hymenobacteraceae</taxon>
        <taxon>Hymenobacter</taxon>
    </lineage>
</organism>